<evidence type="ECO:0000259" key="8">
    <source>
        <dbReference type="PROSITE" id="PS50109"/>
    </source>
</evidence>
<dbReference type="InterPro" id="IPR031621">
    <property type="entry name" value="HisKA_7TM"/>
</dbReference>
<dbReference type="Pfam" id="PF02518">
    <property type="entry name" value="HATPase_c"/>
    <property type="match status" value="1"/>
</dbReference>
<evidence type="ECO:0000313" key="11">
    <source>
        <dbReference type="EMBL" id="CAJ36932.1"/>
    </source>
</evidence>
<proteinExistence type="predicted"/>
<evidence type="ECO:0000259" key="10">
    <source>
        <dbReference type="PROSITE" id="PS50113"/>
    </source>
</evidence>
<keyword evidence="7" id="KW-0812">Transmembrane</keyword>
<keyword evidence="6" id="KW-0902">Two-component regulatory system</keyword>
<dbReference type="InterPro" id="IPR000700">
    <property type="entry name" value="PAS-assoc_C"/>
</dbReference>
<keyword evidence="3" id="KW-0547">Nucleotide-binding</keyword>
<reference evidence="11 12" key="1">
    <citation type="journal article" date="2006" name="Science">
        <title>Genome of rice cluster I archaea -- the key methane producers in the rice rhizosphere.</title>
        <authorList>
            <person name="Erkel C."/>
            <person name="Kube M."/>
            <person name="Reinhardt R."/>
            <person name="Liesack W."/>
        </authorList>
    </citation>
    <scope>NUCLEOTIDE SEQUENCE [LARGE SCALE GENOMIC DNA]</scope>
    <source>
        <strain evidence="12">DSM 22066 / NBRC 105507 / MRE50</strain>
    </source>
</reference>
<dbReference type="SMART" id="SM00086">
    <property type="entry name" value="PAC"/>
    <property type="match status" value="2"/>
</dbReference>
<evidence type="ECO:0000256" key="4">
    <source>
        <dbReference type="ARBA" id="ARBA00022777"/>
    </source>
</evidence>
<feature type="domain" description="PAC" evidence="10">
    <location>
        <begin position="420"/>
        <end position="472"/>
    </location>
</feature>
<dbReference type="Pfam" id="PF16927">
    <property type="entry name" value="HisKA_7TM"/>
    <property type="match status" value="1"/>
</dbReference>
<feature type="domain" description="PAC" evidence="10">
    <location>
        <begin position="292"/>
        <end position="347"/>
    </location>
</feature>
<evidence type="ECO:0000256" key="3">
    <source>
        <dbReference type="ARBA" id="ARBA00022741"/>
    </source>
</evidence>
<dbReference type="GO" id="GO:0005524">
    <property type="term" value="F:ATP binding"/>
    <property type="evidence" value="ECO:0007669"/>
    <property type="project" value="UniProtKB-KW"/>
</dbReference>
<name>Q0W3W1_METAR</name>
<dbReference type="InterPro" id="IPR000014">
    <property type="entry name" value="PAS"/>
</dbReference>
<dbReference type="PANTHER" id="PTHR43065:SF23">
    <property type="entry name" value="SENSOR HISTIDINE KINASE PDTAS"/>
    <property type="match status" value="1"/>
</dbReference>
<dbReference type="STRING" id="351160.RCIX1713"/>
<dbReference type="InterPro" id="IPR035965">
    <property type="entry name" value="PAS-like_dom_sf"/>
</dbReference>
<dbReference type="EC" id="2.7.3.-" evidence="11"/>
<dbReference type="CDD" id="cd00130">
    <property type="entry name" value="PAS"/>
    <property type="match status" value="2"/>
</dbReference>
<dbReference type="Pfam" id="PF13188">
    <property type="entry name" value="PAS_8"/>
    <property type="match status" value="1"/>
</dbReference>
<dbReference type="PROSITE" id="PS50112">
    <property type="entry name" value="PAS"/>
    <property type="match status" value="1"/>
</dbReference>
<dbReference type="Pfam" id="PF07568">
    <property type="entry name" value="HisKA_2"/>
    <property type="match status" value="1"/>
</dbReference>
<dbReference type="GeneID" id="25397279"/>
<dbReference type="InterPro" id="IPR001610">
    <property type="entry name" value="PAC"/>
</dbReference>
<keyword evidence="1" id="KW-0597">Phosphoprotein</keyword>
<dbReference type="SMART" id="SM00091">
    <property type="entry name" value="PAS"/>
    <property type="match status" value="2"/>
</dbReference>
<keyword evidence="2 11" id="KW-0808">Transferase</keyword>
<dbReference type="KEGG" id="rci:RCIX1713"/>
<feature type="domain" description="Histidine kinase" evidence="8">
    <location>
        <begin position="483"/>
        <end position="674"/>
    </location>
</feature>
<evidence type="ECO:0000259" key="9">
    <source>
        <dbReference type="PROSITE" id="PS50112"/>
    </source>
</evidence>
<evidence type="ECO:0000256" key="7">
    <source>
        <dbReference type="SAM" id="Phobius"/>
    </source>
</evidence>
<feature type="domain" description="PAS" evidence="9">
    <location>
        <begin position="348"/>
        <end position="411"/>
    </location>
</feature>
<dbReference type="PROSITE" id="PS50109">
    <property type="entry name" value="HIS_KIN"/>
    <property type="match status" value="1"/>
</dbReference>
<evidence type="ECO:0000256" key="2">
    <source>
        <dbReference type="ARBA" id="ARBA00022679"/>
    </source>
</evidence>
<dbReference type="InterPro" id="IPR013767">
    <property type="entry name" value="PAS_fold"/>
</dbReference>
<feature type="transmembrane region" description="Helical" evidence="7">
    <location>
        <begin position="38"/>
        <end position="58"/>
    </location>
</feature>
<dbReference type="EMBL" id="AM114193">
    <property type="protein sequence ID" value="CAJ36932.1"/>
    <property type="molecule type" value="Genomic_DNA"/>
</dbReference>
<dbReference type="PANTHER" id="PTHR43065">
    <property type="entry name" value="SENSOR HISTIDINE KINASE"/>
    <property type="match status" value="1"/>
</dbReference>
<dbReference type="GO" id="GO:0006355">
    <property type="term" value="P:regulation of DNA-templated transcription"/>
    <property type="evidence" value="ECO:0007669"/>
    <property type="project" value="InterPro"/>
</dbReference>
<keyword evidence="7" id="KW-0472">Membrane</keyword>
<dbReference type="OrthoDB" id="134017at2157"/>
<dbReference type="RefSeq" id="WP_012035634.1">
    <property type="nucleotide sequence ID" value="NC_009464.1"/>
</dbReference>
<keyword evidence="5" id="KW-0067">ATP-binding</keyword>
<dbReference type="eggNOG" id="arCOG05183">
    <property type="taxonomic scope" value="Archaea"/>
</dbReference>
<accession>Q0W3W1</accession>
<protein>
    <submittedName>
        <fullName evidence="11">Signal transduction histidine kinase</fullName>
        <ecNumber evidence="11">2.7.3.-</ecNumber>
    </submittedName>
</protein>
<dbReference type="SUPFAM" id="SSF55785">
    <property type="entry name" value="PYP-like sensor domain (PAS domain)"/>
    <property type="match status" value="2"/>
</dbReference>
<dbReference type="Proteomes" id="UP000000663">
    <property type="component" value="Chromosome"/>
</dbReference>
<dbReference type="InterPro" id="IPR003594">
    <property type="entry name" value="HATPase_dom"/>
</dbReference>
<keyword evidence="12" id="KW-1185">Reference proteome</keyword>
<dbReference type="GO" id="GO:0016301">
    <property type="term" value="F:kinase activity"/>
    <property type="evidence" value="ECO:0007669"/>
    <property type="project" value="UniProtKB-KW"/>
</dbReference>
<feature type="transmembrane region" description="Helical" evidence="7">
    <location>
        <begin position="70"/>
        <end position="90"/>
    </location>
</feature>
<gene>
    <name evidence="11" type="ORF">RCIX1713</name>
</gene>
<keyword evidence="7" id="KW-1133">Transmembrane helix</keyword>
<dbReference type="InterPro" id="IPR036890">
    <property type="entry name" value="HATPase_C_sf"/>
</dbReference>
<feature type="transmembrane region" description="Helical" evidence="7">
    <location>
        <begin position="178"/>
        <end position="197"/>
    </location>
</feature>
<dbReference type="Pfam" id="PF00989">
    <property type="entry name" value="PAS"/>
    <property type="match status" value="1"/>
</dbReference>
<keyword evidence="4 11" id="KW-0418">Kinase</keyword>
<feature type="transmembrane region" description="Helical" evidence="7">
    <location>
        <begin position="145"/>
        <end position="166"/>
    </location>
</feature>
<evidence type="ECO:0000313" key="12">
    <source>
        <dbReference type="Proteomes" id="UP000000663"/>
    </source>
</evidence>
<sequence length="674" mass="75117">MILELSFYSITLFATAALMSLVALYVWKRRSVPGGTYFALLMAASAEWAFAGALEYAAADVSTEIMFARLTYVGAMAILPLWLLFILDYSNPGRRISWKLNTLLWTLPATLVALVFTNDYHGLIWSSIVQVNTETGYILIYNKGIAFWAILLYSIAVVVPGLALLIRKAIGGSKDNRYLTVTVLTGSVFIALSSIVSEFGQSALRGTDITPFAFAIIGLAVSWGIYRYHIFELMPVATEKLVENMADGILVLNLQEEIVKVNSAARQMLGITDTAIGHKVEKAVAVWPHLARHITYSGRRSFEVTIGPKWIEASVSGLQDKKDRTIGTLIVLRDVTEQKQAQEALRLSEARYKTMVETASEGICILDKEDRVAFINKKASDLTGFTPEEACGRSAYDFIGSEYHEALRKNLALKRLGITEQYDYRLNCKDGNSVWVIASASPLYDEKGEFMATLAMLTDITDRKYADEQLKISLKEKEALLKEVHHRVKNNLQIITSLLNLQSTGMDDPKYTGMIRDSQNRIKSMALVHEQLYKSRDLSNIDIAEYLNSLINNISRSYNQASGRVTLRTDIETINVDIDRAVPIGIIVTELVSNAYKYAFPEAREGEIWVELRRDGGKIMLTISDNGVGLPEGLEIGKTGTLGLQLVEMLTQQIDGELEIGKGERTEFKITINH</sequence>
<evidence type="ECO:0000256" key="1">
    <source>
        <dbReference type="ARBA" id="ARBA00022553"/>
    </source>
</evidence>
<dbReference type="PROSITE" id="PS50113">
    <property type="entry name" value="PAC"/>
    <property type="match status" value="2"/>
</dbReference>
<organism evidence="11 12">
    <name type="scientific">Methanocella arvoryzae (strain DSM 22066 / NBRC 105507 / MRE50)</name>
    <dbReference type="NCBI Taxonomy" id="351160"/>
    <lineage>
        <taxon>Archaea</taxon>
        <taxon>Methanobacteriati</taxon>
        <taxon>Methanobacteriota</taxon>
        <taxon>Stenosarchaea group</taxon>
        <taxon>Methanomicrobia</taxon>
        <taxon>Methanocellales</taxon>
        <taxon>Methanocellaceae</taxon>
        <taxon>Methanocella</taxon>
    </lineage>
</organism>
<dbReference type="InterPro" id="IPR011495">
    <property type="entry name" value="Sig_transdc_His_kin_sub2_dim/P"/>
</dbReference>
<feature type="transmembrane region" description="Helical" evidence="7">
    <location>
        <begin position="102"/>
        <end position="125"/>
    </location>
</feature>
<feature type="transmembrane region" description="Helical" evidence="7">
    <location>
        <begin position="6"/>
        <end position="26"/>
    </location>
</feature>
<feature type="transmembrane region" description="Helical" evidence="7">
    <location>
        <begin position="209"/>
        <end position="226"/>
    </location>
</feature>
<dbReference type="SMART" id="SM00387">
    <property type="entry name" value="HATPase_c"/>
    <property type="match status" value="1"/>
</dbReference>
<dbReference type="SUPFAM" id="SSF55874">
    <property type="entry name" value="ATPase domain of HSP90 chaperone/DNA topoisomerase II/histidine kinase"/>
    <property type="match status" value="1"/>
</dbReference>
<evidence type="ECO:0000256" key="6">
    <source>
        <dbReference type="ARBA" id="ARBA00023012"/>
    </source>
</evidence>
<dbReference type="Gene3D" id="3.30.450.20">
    <property type="entry name" value="PAS domain"/>
    <property type="match status" value="2"/>
</dbReference>
<dbReference type="GO" id="GO:0000160">
    <property type="term" value="P:phosphorelay signal transduction system"/>
    <property type="evidence" value="ECO:0007669"/>
    <property type="project" value="UniProtKB-KW"/>
</dbReference>
<dbReference type="AlphaFoldDB" id="Q0W3W1"/>
<dbReference type="InterPro" id="IPR005467">
    <property type="entry name" value="His_kinase_dom"/>
</dbReference>
<dbReference type="Gene3D" id="3.30.565.10">
    <property type="entry name" value="Histidine kinase-like ATPase, C-terminal domain"/>
    <property type="match status" value="1"/>
</dbReference>
<evidence type="ECO:0000256" key="5">
    <source>
        <dbReference type="ARBA" id="ARBA00022840"/>
    </source>
</evidence>
<dbReference type="NCBIfam" id="TIGR00229">
    <property type="entry name" value="sensory_box"/>
    <property type="match status" value="2"/>
</dbReference>